<organism evidence="1 2">
    <name type="scientific">Pyronema omphalodes (strain CBS 100304)</name>
    <name type="common">Pyronema confluens</name>
    <dbReference type="NCBI Taxonomy" id="1076935"/>
    <lineage>
        <taxon>Eukaryota</taxon>
        <taxon>Fungi</taxon>
        <taxon>Dikarya</taxon>
        <taxon>Ascomycota</taxon>
        <taxon>Pezizomycotina</taxon>
        <taxon>Pezizomycetes</taxon>
        <taxon>Pezizales</taxon>
        <taxon>Pyronemataceae</taxon>
        <taxon>Pyronema</taxon>
    </lineage>
</organism>
<proteinExistence type="predicted"/>
<dbReference type="AlphaFoldDB" id="U4LEE5"/>
<evidence type="ECO:0000313" key="1">
    <source>
        <dbReference type="EMBL" id="CCX29907.1"/>
    </source>
</evidence>
<name>U4LEE5_PYROM</name>
<protein>
    <submittedName>
        <fullName evidence="1">Uncharacterized protein</fullName>
    </submittedName>
</protein>
<dbReference type="EMBL" id="HF935393">
    <property type="protein sequence ID" value="CCX29907.1"/>
    <property type="molecule type" value="Genomic_DNA"/>
</dbReference>
<evidence type="ECO:0000313" key="2">
    <source>
        <dbReference type="Proteomes" id="UP000018144"/>
    </source>
</evidence>
<accession>U4LEE5</accession>
<reference evidence="1 2" key="1">
    <citation type="journal article" date="2013" name="PLoS Genet.">
        <title>The genome and development-dependent transcriptomes of Pyronema confluens: a window into fungal evolution.</title>
        <authorList>
            <person name="Traeger S."/>
            <person name="Altegoer F."/>
            <person name="Freitag M."/>
            <person name="Gabaldon T."/>
            <person name="Kempken F."/>
            <person name="Kumar A."/>
            <person name="Marcet-Houben M."/>
            <person name="Poggeler S."/>
            <person name="Stajich J.E."/>
            <person name="Nowrousian M."/>
        </authorList>
    </citation>
    <scope>NUCLEOTIDE SEQUENCE [LARGE SCALE GENOMIC DNA]</scope>
    <source>
        <strain evidence="2">CBS 100304</strain>
        <tissue evidence="1">Vegetative mycelium</tissue>
    </source>
</reference>
<sequence length="39" mass="4284">MTGVKFDVWLSYVTQALASKSVGHPTILISFGSSNLQWN</sequence>
<keyword evidence="2" id="KW-1185">Reference proteome</keyword>
<dbReference type="Proteomes" id="UP000018144">
    <property type="component" value="Unassembled WGS sequence"/>
</dbReference>
<gene>
    <name evidence="1" type="ORF">PCON_07704</name>
</gene>